<dbReference type="EMBL" id="RSMR01000036">
    <property type="protein sequence ID" value="MIK94353.1"/>
    <property type="molecule type" value="Genomic_DNA"/>
</dbReference>
<gene>
    <name evidence="3" type="ORF">KO51_23295</name>
    <name evidence="2" type="ORF">NL99_21090</name>
</gene>
<dbReference type="Pfam" id="PF10968">
    <property type="entry name" value="DUF2770"/>
    <property type="match status" value="1"/>
</dbReference>
<protein>
    <submittedName>
        <fullName evidence="3">DUF2770 domain-containing protein</fullName>
    </submittedName>
</protein>
<feature type="transmembrane region" description="Helical" evidence="1">
    <location>
        <begin position="16"/>
        <end position="36"/>
    </location>
</feature>
<keyword evidence="1" id="KW-0472">Membrane</keyword>
<sequence>MHRLFNFLMNNIREHFMLYVILWSLLAVMDIVYLFFF</sequence>
<evidence type="ECO:0000256" key="1">
    <source>
        <dbReference type="SAM" id="Phobius"/>
    </source>
</evidence>
<keyword evidence="1" id="KW-1133">Transmembrane helix</keyword>
<reference evidence="3" key="1">
    <citation type="submission" date="2018-08" db="EMBL/GenBank/DDBJ databases">
        <authorList>
            <consortium name="GenomeTrakr network: Whole genome sequencing for foodborne pathogen traceback"/>
        </authorList>
    </citation>
    <scope>NUCLEOTIDE SEQUENCE [LARGE SCALE GENOMIC DNA]</scope>
    <source>
        <strain evidence="3">FLUFL-1338</strain>
        <strain evidence="2">FLUFL-367</strain>
    </source>
</reference>
<keyword evidence="1" id="KW-0812">Transmembrane</keyword>
<accession>A0A3R0CB37</accession>
<dbReference type="EMBL" id="AAACVH010000043">
    <property type="protein sequence ID" value="EAA8667417.1"/>
    <property type="molecule type" value="Genomic_DNA"/>
</dbReference>
<organism evidence="3">
    <name type="scientific">Salmonella enterica</name>
    <name type="common">Salmonella choleraesuis</name>
    <dbReference type="NCBI Taxonomy" id="28901"/>
    <lineage>
        <taxon>Bacteria</taxon>
        <taxon>Pseudomonadati</taxon>
        <taxon>Pseudomonadota</taxon>
        <taxon>Gammaproteobacteria</taxon>
        <taxon>Enterobacterales</taxon>
        <taxon>Enterobacteriaceae</taxon>
        <taxon>Salmonella</taxon>
    </lineage>
</organism>
<dbReference type="InterPro" id="IPR024494">
    <property type="entry name" value="DUF2770"/>
</dbReference>
<evidence type="ECO:0000313" key="2">
    <source>
        <dbReference type="EMBL" id="EAA8667417.1"/>
    </source>
</evidence>
<comment type="caution">
    <text evidence="3">The sequence shown here is derived from an EMBL/GenBank/DDBJ whole genome shotgun (WGS) entry which is preliminary data.</text>
</comment>
<proteinExistence type="predicted"/>
<dbReference type="Proteomes" id="UP000839834">
    <property type="component" value="Unassembled WGS sequence"/>
</dbReference>
<dbReference type="Proteomes" id="UP000885283">
    <property type="component" value="Unassembled WGS sequence"/>
</dbReference>
<evidence type="ECO:0000313" key="3">
    <source>
        <dbReference type="EMBL" id="MIK94353.1"/>
    </source>
</evidence>
<dbReference type="AlphaFoldDB" id="A0A3R0CB37"/>
<name>A0A3R0CB37_SALER</name>